<feature type="transmembrane region" description="Helical" evidence="8">
    <location>
        <begin position="365"/>
        <end position="386"/>
    </location>
</feature>
<reference evidence="9 10" key="1">
    <citation type="submission" date="2019-02" db="EMBL/GenBank/DDBJ databases">
        <title>Deep-cultivation of Planctomycetes and their phenomic and genomic characterization uncovers novel biology.</title>
        <authorList>
            <person name="Wiegand S."/>
            <person name="Jogler M."/>
            <person name="Boedeker C."/>
            <person name="Pinto D."/>
            <person name="Vollmers J."/>
            <person name="Rivas-Marin E."/>
            <person name="Kohn T."/>
            <person name="Peeters S.H."/>
            <person name="Heuer A."/>
            <person name="Rast P."/>
            <person name="Oberbeckmann S."/>
            <person name="Bunk B."/>
            <person name="Jeske O."/>
            <person name="Meyerdierks A."/>
            <person name="Storesund J.E."/>
            <person name="Kallscheuer N."/>
            <person name="Luecker S."/>
            <person name="Lage O.M."/>
            <person name="Pohl T."/>
            <person name="Merkel B.J."/>
            <person name="Hornburger P."/>
            <person name="Mueller R.-W."/>
            <person name="Bruemmer F."/>
            <person name="Labrenz M."/>
            <person name="Spormann A.M."/>
            <person name="Op den Camp H."/>
            <person name="Overmann J."/>
            <person name="Amann R."/>
            <person name="Jetten M.S.M."/>
            <person name="Mascher T."/>
            <person name="Medema M.H."/>
            <person name="Devos D.P."/>
            <person name="Kaster A.-K."/>
            <person name="Ovreas L."/>
            <person name="Rohde M."/>
            <person name="Galperin M.Y."/>
            <person name="Jogler C."/>
        </authorList>
    </citation>
    <scope>NUCLEOTIDE SEQUENCE [LARGE SCALE GENOMIC DNA]</scope>
    <source>
        <strain evidence="9 10">Spa11</strain>
    </source>
</reference>
<keyword evidence="2" id="KW-0813">Transport</keyword>
<dbReference type="PANTHER" id="PTHR32024:SF1">
    <property type="entry name" value="KTR SYSTEM POTASSIUM UPTAKE PROTEIN B"/>
    <property type="match status" value="1"/>
</dbReference>
<dbReference type="PANTHER" id="PTHR32024">
    <property type="entry name" value="TRK SYSTEM POTASSIUM UPTAKE PROTEIN TRKG-RELATED"/>
    <property type="match status" value="1"/>
</dbReference>
<dbReference type="GO" id="GO:0030001">
    <property type="term" value="P:metal ion transport"/>
    <property type="evidence" value="ECO:0007669"/>
    <property type="project" value="UniProtKB-ARBA"/>
</dbReference>
<feature type="transmembrane region" description="Helical" evidence="8">
    <location>
        <begin position="17"/>
        <end position="34"/>
    </location>
</feature>
<evidence type="ECO:0000256" key="4">
    <source>
        <dbReference type="ARBA" id="ARBA00022692"/>
    </source>
</evidence>
<keyword evidence="10" id="KW-1185">Reference proteome</keyword>
<dbReference type="GO" id="GO:0005886">
    <property type="term" value="C:plasma membrane"/>
    <property type="evidence" value="ECO:0007669"/>
    <property type="project" value="UniProtKB-SubCell"/>
</dbReference>
<evidence type="ECO:0000256" key="8">
    <source>
        <dbReference type="SAM" id="Phobius"/>
    </source>
</evidence>
<dbReference type="InterPro" id="IPR003445">
    <property type="entry name" value="Cat_transpt"/>
</dbReference>
<evidence type="ECO:0000313" key="9">
    <source>
        <dbReference type="EMBL" id="QDV72200.1"/>
    </source>
</evidence>
<comment type="subcellular location">
    <subcellularLocation>
        <location evidence="1">Cell membrane</location>
        <topology evidence="1">Multi-pass membrane protein</topology>
    </subcellularLocation>
</comment>
<evidence type="ECO:0000256" key="1">
    <source>
        <dbReference type="ARBA" id="ARBA00004651"/>
    </source>
</evidence>
<dbReference type="EMBL" id="CP036349">
    <property type="protein sequence ID" value="QDV72200.1"/>
    <property type="molecule type" value="Genomic_DNA"/>
</dbReference>
<evidence type="ECO:0000256" key="6">
    <source>
        <dbReference type="ARBA" id="ARBA00023065"/>
    </source>
</evidence>
<sequence>MPQFASSVNQYPGRASLIWYAILIVTGTAALYLWPACAASPEAPISLLDALFTSTSAACVTGLGVRSTVHDFSYTGQAVILALIQLGGVGIMTVTTFIVVQFSRTGNLRQRKVIADTLGAGEGGDLRVILRNVLMMTLFFETAGFMILAAYNQINYAHYADAGVWSSHGEATWHALFHSISAFCNAGFALHDRSLIPFAESFVVNATIAVLVIVGGLGFPVVNDLWKSRKRPAPDRWGSLQLHSKIMLIGTGVLLVLGFASFLTLESDGVLKGDPALLKVFKAAFHSVTCRTAGFNTVETGDLTNAMLFISILLMMIGGGPCSTAGGFKVSTAAIICLRAWSTFQGYARVNLYRRTISPRSIERAVATAMLFMAIAAIALTALLVIEQSTISHNSGQGKFIDTFFEVISALGTVGLSTGLTTSLSSPSRVIIIVLMLMGRLGPITTFAALAHGERNERVEYPTAEPIVG</sequence>
<feature type="transmembrane region" description="Helical" evidence="8">
    <location>
        <begin position="46"/>
        <end position="65"/>
    </location>
</feature>
<proteinExistence type="predicted"/>
<accession>A0A518K358</accession>
<feature type="transmembrane region" description="Helical" evidence="8">
    <location>
        <begin position="77"/>
        <end position="102"/>
    </location>
</feature>
<evidence type="ECO:0000256" key="5">
    <source>
        <dbReference type="ARBA" id="ARBA00022989"/>
    </source>
</evidence>
<keyword evidence="5 8" id="KW-1133">Transmembrane helix</keyword>
<feature type="transmembrane region" description="Helical" evidence="8">
    <location>
        <begin position="202"/>
        <end position="222"/>
    </location>
</feature>
<feature type="transmembrane region" description="Helical" evidence="8">
    <location>
        <begin position="430"/>
        <end position="451"/>
    </location>
</feature>
<organism evidence="9 10">
    <name type="scientific">Botrimarina mediterranea</name>
    <dbReference type="NCBI Taxonomy" id="2528022"/>
    <lineage>
        <taxon>Bacteria</taxon>
        <taxon>Pseudomonadati</taxon>
        <taxon>Planctomycetota</taxon>
        <taxon>Planctomycetia</taxon>
        <taxon>Pirellulales</taxon>
        <taxon>Lacipirellulaceae</taxon>
        <taxon>Botrimarina</taxon>
    </lineage>
</organism>
<dbReference type="KEGG" id="bmei:Spa11_03720"/>
<dbReference type="Proteomes" id="UP000316426">
    <property type="component" value="Chromosome"/>
</dbReference>
<dbReference type="GO" id="GO:0008324">
    <property type="term" value="F:monoatomic cation transmembrane transporter activity"/>
    <property type="evidence" value="ECO:0007669"/>
    <property type="project" value="InterPro"/>
</dbReference>
<dbReference type="RefSeq" id="WP_145106058.1">
    <property type="nucleotide sequence ID" value="NZ_CP036349.1"/>
</dbReference>
<evidence type="ECO:0000313" key="10">
    <source>
        <dbReference type="Proteomes" id="UP000316426"/>
    </source>
</evidence>
<keyword evidence="3" id="KW-1003">Cell membrane</keyword>
<protein>
    <submittedName>
        <fullName evidence="9">Ktr system potassium uptake protein B</fullName>
    </submittedName>
</protein>
<gene>
    <name evidence="9" type="primary">ktrB</name>
    <name evidence="9" type="ORF">Spa11_03720</name>
</gene>
<evidence type="ECO:0000256" key="2">
    <source>
        <dbReference type="ARBA" id="ARBA00022448"/>
    </source>
</evidence>
<feature type="transmembrane region" description="Helical" evidence="8">
    <location>
        <begin position="242"/>
        <end position="265"/>
    </location>
</feature>
<keyword evidence="4 8" id="KW-0812">Transmembrane</keyword>
<dbReference type="AlphaFoldDB" id="A0A518K358"/>
<keyword evidence="7 8" id="KW-0472">Membrane</keyword>
<evidence type="ECO:0000256" key="7">
    <source>
        <dbReference type="ARBA" id="ARBA00023136"/>
    </source>
</evidence>
<feature type="transmembrane region" description="Helical" evidence="8">
    <location>
        <begin position="133"/>
        <end position="151"/>
    </location>
</feature>
<keyword evidence="6" id="KW-0406">Ion transport</keyword>
<name>A0A518K358_9BACT</name>
<dbReference type="Pfam" id="PF02386">
    <property type="entry name" value="TrkH"/>
    <property type="match status" value="1"/>
</dbReference>
<evidence type="ECO:0000256" key="3">
    <source>
        <dbReference type="ARBA" id="ARBA00022475"/>
    </source>
</evidence>